<proteinExistence type="inferred from homology"/>
<comment type="similarity">
    <text evidence="2">In the central section; belongs to the 3-hydroxyacyl-CoA dehydrogenase family.</text>
</comment>
<dbReference type="EMBL" id="LN609528">
    <property type="protein sequence ID" value="CEF63439.1"/>
    <property type="molecule type" value="Genomic_DNA"/>
</dbReference>
<dbReference type="EC" id="4.2.1.17" evidence="4"/>
<dbReference type="PANTHER" id="PTHR43612">
    <property type="entry name" value="TRIFUNCTIONAL ENZYME SUBUNIT ALPHA"/>
    <property type="match status" value="1"/>
</dbReference>
<evidence type="ECO:0000256" key="8">
    <source>
        <dbReference type="ARBA" id="ARBA00023239"/>
    </source>
</evidence>
<evidence type="ECO:0000256" key="9">
    <source>
        <dbReference type="ARBA" id="ARBA00023268"/>
    </source>
</evidence>
<sequence>MNNLKTRMTSVGVLVIEIDVPNSNENILNEDLSKELYNLFKLLPSELNLNKWHGTIIKSRKLGSFIAGADINWIESVNDSLKAKSLSLMAQRGFLEIEKSERPVVAAILGTCMGGGLELALACHCRIAVDHDKTIFSLPEVKLGLLPGGGGTQRAPKVMGIVNAVDFIVKGLVDHVIERLLNVDESLEKLDWELERKAVEIVLGMRLCVMKIERPFHLTDYFLSFPFFWNIYEQKVCNEIEKKTMGKYPAPLKALEAIKTGHLYGKKKGYQMEAANFGYLVTSKESKALIHVFNLVKNMKKQIKFIPEYLKSMKIALYGGSRALNLLKIIPKTCLVKKFSHLEVNNQLNDFDIIVIMPDDYCTDTKVLVRDILKIFEKDTKIPILIDGISFPEDIIYNNLFLTRLVEPYNTTLHVEIVKQNNSESNSIKIATTFFNLINKCVTITTRSVDGISGFVNNCLLALVQGVEEIIKSILSKQERKLVVIQQLVLSSNYVSPNPDFTKLLSSITSETTCLNITSVIKGVAKKLIQENSIDTNMKDCDFASLFSLGYPPYLGGLFFN</sequence>
<reference evidence="10 11" key="1">
    <citation type="submission" date="2014-09" db="EMBL/GenBank/DDBJ databases">
        <authorList>
            <person name="Martin A.A."/>
        </authorList>
    </citation>
    <scope>NUCLEOTIDE SEQUENCE</scope>
    <source>
        <strain evidence="11">ED321</strain>
        <strain evidence="10">ED321 Heterogonic</strain>
    </source>
</reference>
<evidence type="ECO:0000256" key="3">
    <source>
        <dbReference type="ARBA" id="ARBA00008750"/>
    </source>
</evidence>
<dbReference type="OrthoDB" id="5958943at2759"/>
<dbReference type="WBParaSite" id="SRAE_1000170100.1">
    <property type="protein sequence ID" value="SRAE_1000170100.1"/>
    <property type="gene ID" value="WBGene00258309"/>
</dbReference>
<keyword evidence="9" id="KW-0511">Multifunctional enzyme</keyword>
<dbReference type="STRING" id="34506.A0A090L7E2"/>
<reference evidence="12" key="2">
    <citation type="submission" date="2020-12" db="UniProtKB">
        <authorList>
            <consortium name="WormBaseParasite"/>
        </authorList>
    </citation>
    <scope>IDENTIFICATION</scope>
</reference>
<evidence type="ECO:0000256" key="5">
    <source>
        <dbReference type="ARBA" id="ARBA00022832"/>
    </source>
</evidence>
<keyword evidence="6" id="KW-0520">NAD</keyword>
<protein>
    <recommendedName>
        <fullName evidence="4">enoyl-CoA hydratase</fullName>
        <ecNumber evidence="4">4.2.1.17</ecNumber>
    </recommendedName>
</protein>
<dbReference type="Pfam" id="PF00378">
    <property type="entry name" value="ECH_1"/>
    <property type="match status" value="1"/>
</dbReference>
<dbReference type="CTD" id="36375804"/>
<keyword evidence="5" id="KW-0276">Fatty acid metabolism</keyword>
<dbReference type="SUPFAM" id="SSF52096">
    <property type="entry name" value="ClpP/crotonase"/>
    <property type="match status" value="1"/>
</dbReference>
<evidence type="ECO:0000256" key="6">
    <source>
        <dbReference type="ARBA" id="ARBA00023027"/>
    </source>
</evidence>
<dbReference type="GO" id="GO:0006635">
    <property type="term" value="P:fatty acid beta-oxidation"/>
    <property type="evidence" value="ECO:0007669"/>
    <property type="project" value="TreeGrafter"/>
</dbReference>
<comment type="pathway">
    <text evidence="1">Lipid metabolism; fatty acid beta-oxidation.</text>
</comment>
<dbReference type="GeneID" id="36375804"/>
<evidence type="ECO:0000256" key="4">
    <source>
        <dbReference type="ARBA" id="ARBA00012076"/>
    </source>
</evidence>
<dbReference type="AlphaFoldDB" id="A0A090L7E2"/>
<evidence type="ECO:0000256" key="1">
    <source>
        <dbReference type="ARBA" id="ARBA00005005"/>
    </source>
</evidence>
<evidence type="ECO:0000313" key="12">
    <source>
        <dbReference type="WBParaSite" id="SRAE_1000170100.1"/>
    </source>
</evidence>
<evidence type="ECO:0000313" key="10">
    <source>
        <dbReference type="EMBL" id="CEF63439.1"/>
    </source>
</evidence>
<dbReference type="GO" id="GO:0004300">
    <property type="term" value="F:enoyl-CoA hydratase activity"/>
    <property type="evidence" value="ECO:0007669"/>
    <property type="project" value="UniProtKB-EC"/>
</dbReference>
<dbReference type="InterPro" id="IPR050136">
    <property type="entry name" value="FA_oxidation_alpha_subunit"/>
</dbReference>
<keyword evidence="8" id="KW-0456">Lyase</keyword>
<dbReference type="Proteomes" id="UP000035682">
    <property type="component" value="Unplaced"/>
</dbReference>
<keyword evidence="7" id="KW-0443">Lipid metabolism</keyword>
<dbReference type="RefSeq" id="XP_024502641.1">
    <property type="nucleotide sequence ID" value="XM_024648688.1"/>
</dbReference>
<dbReference type="CDD" id="cd06558">
    <property type="entry name" value="crotonase-like"/>
    <property type="match status" value="1"/>
</dbReference>
<keyword evidence="11" id="KW-1185">Reference proteome</keyword>
<dbReference type="Gene3D" id="3.90.226.10">
    <property type="entry name" value="2-enoyl-CoA Hydratase, Chain A, domain 1"/>
    <property type="match status" value="1"/>
</dbReference>
<dbReference type="InterPro" id="IPR001753">
    <property type="entry name" value="Enoyl-CoA_hydra/iso"/>
</dbReference>
<dbReference type="GO" id="GO:0016509">
    <property type="term" value="F:long-chain (3S)-3-hydroxyacyl-CoA dehydrogenase (NAD+) activity"/>
    <property type="evidence" value="ECO:0007669"/>
    <property type="project" value="TreeGrafter"/>
</dbReference>
<dbReference type="GO" id="GO:0016507">
    <property type="term" value="C:mitochondrial fatty acid beta-oxidation multienzyme complex"/>
    <property type="evidence" value="ECO:0007669"/>
    <property type="project" value="TreeGrafter"/>
</dbReference>
<dbReference type="InterPro" id="IPR029045">
    <property type="entry name" value="ClpP/crotonase-like_dom_sf"/>
</dbReference>
<evidence type="ECO:0000313" key="13">
    <source>
        <dbReference type="WormBase" id="SRAE_1000170100"/>
    </source>
</evidence>
<accession>A0A090L7E2</accession>
<evidence type="ECO:0000256" key="2">
    <source>
        <dbReference type="ARBA" id="ARBA00007005"/>
    </source>
</evidence>
<dbReference type="PANTHER" id="PTHR43612:SF3">
    <property type="entry name" value="TRIFUNCTIONAL ENZYME SUBUNIT ALPHA, MITOCHONDRIAL"/>
    <property type="match status" value="1"/>
</dbReference>
<name>A0A090L7E2_STRRB</name>
<evidence type="ECO:0000256" key="7">
    <source>
        <dbReference type="ARBA" id="ARBA00023098"/>
    </source>
</evidence>
<organism evidence="10">
    <name type="scientific">Strongyloides ratti</name>
    <name type="common">Parasitic roundworm</name>
    <dbReference type="NCBI Taxonomy" id="34506"/>
    <lineage>
        <taxon>Eukaryota</taxon>
        <taxon>Metazoa</taxon>
        <taxon>Ecdysozoa</taxon>
        <taxon>Nematoda</taxon>
        <taxon>Chromadorea</taxon>
        <taxon>Rhabditida</taxon>
        <taxon>Tylenchina</taxon>
        <taxon>Panagrolaimomorpha</taxon>
        <taxon>Strongyloidoidea</taxon>
        <taxon>Strongyloididae</taxon>
        <taxon>Strongyloides</taxon>
    </lineage>
</organism>
<dbReference type="FunFam" id="3.90.226.10:FF:000011">
    <property type="entry name" value="Fatty acid oxidation complex subunit alpha"/>
    <property type="match status" value="1"/>
</dbReference>
<gene>
    <name evidence="10 12 13" type="ORF">SRAE_1000170100</name>
</gene>
<comment type="similarity">
    <text evidence="3">In the N-terminal section; belongs to the enoyl-CoA hydratase/isomerase family.</text>
</comment>
<evidence type="ECO:0000313" key="11">
    <source>
        <dbReference type="Proteomes" id="UP000035682"/>
    </source>
</evidence>
<dbReference type="WormBase" id="SRAE_1000170100">
    <property type="protein sequence ID" value="SRP12263"/>
    <property type="gene ID" value="WBGene00258309"/>
</dbReference>